<keyword evidence="3" id="KW-0812">Transmembrane</keyword>
<dbReference type="Proteomes" id="UP001283341">
    <property type="component" value="Unassembled WGS sequence"/>
</dbReference>
<evidence type="ECO:0000313" key="7">
    <source>
        <dbReference type="Proteomes" id="UP001283341"/>
    </source>
</evidence>
<name>A0AAE0HV95_9PEZI</name>
<keyword evidence="4" id="KW-1133">Transmembrane helix</keyword>
<dbReference type="AlphaFoldDB" id="A0AAE0HV95"/>
<evidence type="ECO:0000256" key="1">
    <source>
        <dbReference type="ARBA" id="ARBA00004141"/>
    </source>
</evidence>
<evidence type="ECO:0000256" key="2">
    <source>
        <dbReference type="ARBA" id="ARBA00007262"/>
    </source>
</evidence>
<dbReference type="InterPro" id="IPR038213">
    <property type="entry name" value="IFI6/IFI27-like_sf"/>
</dbReference>
<reference evidence="6" key="2">
    <citation type="submission" date="2023-06" db="EMBL/GenBank/DDBJ databases">
        <authorList>
            <consortium name="Lawrence Berkeley National Laboratory"/>
            <person name="Haridas S."/>
            <person name="Hensen N."/>
            <person name="Bonometti L."/>
            <person name="Westerberg I."/>
            <person name="Brannstrom I.O."/>
            <person name="Guillou S."/>
            <person name="Cros-Aarteil S."/>
            <person name="Calhoun S."/>
            <person name="Kuo A."/>
            <person name="Mondo S."/>
            <person name="Pangilinan J."/>
            <person name="Riley R."/>
            <person name="Labutti K."/>
            <person name="Andreopoulos B."/>
            <person name="Lipzen A."/>
            <person name="Chen C."/>
            <person name="Yanf M."/>
            <person name="Daum C."/>
            <person name="Ng V."/>
            <person name="Clum A."/>
            <person name="Steindorff A."/>
            <person name="Ohm R."/>
            <person name="Martin F."/>
            <person name="Silar P."/>
            <person name="Natvig D."/>
            <person name="Lalanne C."/>
            <person name="Gautier V."/>
            <person name="Ament-Velasquez S.L."/>
            <person name="Kruys A."/>
            <person name="Hutchinson M.I."/>
            <person name="Powell A.J."/>
            <person name="Barry K."/>
            <person name="Miller A.N."/>
            <person name="Grigoriev I.V."/>
            <person name="Debuchy R."/>
            <person name="Gladieux P."/>
            <person name="Thoren M.H."/>
            <person name="Johannesson H."/>
        </authorList>
    </citation>
    <scope>NUCLEOTIDE SEQUENCE</scope>
    <source>
        <strain evidence="6">CBS 118394</strain>
    </source>
</reference>
<dbReference type="Pfam" id="PF06140">
    <property type="entry name" value="Ifi-6-16"/>
    <property type="match status" value="1"/>
</dbReference>
<reference evidence="6" key="1">
    <citation type="journal article" date="2023" name="Mol. Phylogenet. Evol.">
        <title>Genome-scale phylogeny and comparative genomics of the fungal order Sordariales.</title>
        <authorList>
            <person name="Hensen N."/>
            <person name="Bonometti L."/>
            <person name="Westerberg I."/>
            <person name="Brannstrom I.O."/>
            <person name="Guillou S."/>
            <person name="Cros-Aarteil S."/>
            <person name="Calhoun S."/>
            <person name="Haridas S."/>
            <person name="Kuo A."/>
            <person name="Mondo S."/>
            <person name="Pangilinan J."/>
            <person name="Riley R."/>
            <person name="LaButti K."/>
            <person name="Andreopoulos B."/>
            <person name="Lipzen A."/>
            <person name="Chen C."/>
            <person name="Yan M."/>
            <person name="Daum C."/>
            <person name="Ng V."/>
            <person name="Clum A."/>
            <person name="Steindorff A."/>
            <person name="Ohm R.A."/>
            <person name="Martin F."/>
            <person name="Silar P."/>
            <person name="Natvig D.O."/>
            <person name="Lalanne C."/>
            <person name="Gautier V."/>
            <person name="Ament-Velasquez S.L."/>
            <person name="Kruys A."/>
            <person name="Hutchinson M.I."/>
            <person name="Powell A.J."/>
            <person name="Barry K."/>
            <person name="Miller A.N."/>
            <person name="Grigoriev I.V."/>
            <person name="Debuchy R."/>
            <person name="Gladieux P."/>
            <person name="Hiltunen Thoren M."/>
            <person name="Johannesson H."/>
        </authorList>
    </citation>
    <scope>NUCLEOTIDE SEQUENCE</scope>
    <source>
        <strain evidence="6">CBS 118394</strain>
    </source>
</reference>
<protein>
    <submittedName>
        <fullName evidence="6">Uncharacterized protein</fullName>
    </submittedName>
</protein>
<evidence type="ECO:0000256" key="3">
    <source>
        <dbReference type="ARBA" id="ARBA00022692"/>
    </source>
</evidence>
<evidence type="ECO:0000256" key="5">
    <source>
        <dbReference type="ARBA" id="ARBA00023136"/>
    </source>
</evidence>
<dbReference type="InterPro" id="IPR009311">
    <property type="entry name" value="IFI6/IFI27-like"/>
</dbReference>
<comment type="subcellular location">
    <subcellularLocation>
        <location evidence="1">Membrane</location>
        <topology evidence="1">Multi-pass membrane protein</topology>
    </subcellularLocation>
</comment>
<dbReference type="EMBL" id="JAUEDM010000008">
    <property type="protein sequence ID" value="KAK3313199.1"/>
    <property type="molecule type" value="Genomic_DNA"/>
</dbReference>
<comment type="similarity">
    <text evidence="2">Belongs to the IFI6/IFI27 family.</text>
</comment>
<organism evidence="6 7">
    <name type="scientific">Apodospora peruviana</name>
    <dbReference type="NCBI Taxonomy" id="516989"/>
    <lineage>
        <taxon>Eukaryota</taxon>
        <taxon>Fungi</taxon>
        <taxon>Dikarya</taxon>
        <taxon>Ascomycota</taxon>
        <taxon>Pezizomycotina</taxon>
        <taxon>Sordariomycetes</taxon>
        <taxon>Sordariomycetidae</taxon>
        <taxon>Sordariales</taxon>
        <taxon>Lasiosphaeriaceae</taxon>
        <taxon>Apodospora</taxon>
    </lineage>
</organism>
<keyword evidence="5" id="KW-0472">Membrane</keyword>
<proteinExistence type="inferred from homology"/>
<keyword evidence="7" id="KW-1185">Reference proteome</keyword>
<accession>A0AAE0HV95</accession>
<dbReference type="Gene3D" id="6.10.110.10">
    <property type="match status" value="1"/>
</dbReference>
<evidence type="ECO:0000256" key="4">
    <source>
        <dbReference type="ARBA" id="ARBA00022989"/>
    </source>
</evidence>
<gene>
    <name evidence="6" type="ORF">B0H66DRAFT_388030</name>
</gene>
<evidence type="ECO:0000313" key="6">
    <source>
        <dbReference type="EMBL" id="KAK3313199.1"/>
    </source>
</evidence>
<comment type="caution">
    <text evidence="6">The sequence shown here is derived from an EMBL/GenBank/DDBJ whole genome shotgun (WGS) entry which is preliminary data.</text>
</comment>
<dbReference type="GO" id="GO:0016020">
    <property type="term" value="C:membrane"/>
    <property type="evidence" value="ECO:0007669"/>
    <property type="project" value="UniProtKB-SubCell"/>
</dbReference>
<sequence length="213" mass="23631">MDLPQSILSCLCPGDDDDAPHSQRLTAYQYTAIDEKPALQAPPSSYADKPATIRNNTRDIALDITNILCQAKTFDEAFYAQLDDAVGTESWSEWLAENIFHALEDTLKADSDTWGEVLSDAYNRALELGEELFTDLFEYAKEHPLEVAATVVLSLTAFGVLARLMPWVLRLIGFGMEGPVADSLAALWQARYAGYVPKGSLFSFLQRLGMTWV</sequence>